<proteinExistence type="predicted"/>
<dbReference type="InterPro" id="IPR051128">
    <property type="entry name" value="EgtD_Methyltrsf_superfamily"/>
</dbReference>
<dbReference type="NCBIfam" id="TIGR03438">
    <property type="entry name" value="egtD_ergothio"/>
    <property type="match status" value="1"/>
</dbReference>
<gene>
    <name evidence="4" type="primary">egtD</name>
    <name evidence="4" type="ORF">SanaruYs_05040</name>
</gene>
<evidence type="ECO:0000256" key="1">
    <source>
        <dbReference type="ARBA" id="ARBA00022603"/>
    </source>
</evidence>
<dbReference type="Pfam" id="PF10017">
    <property type="entry name" value="Methyltransf_33"/>
    <property type="match status" value="1"/>
</dbReference>
<organism evidence="4 5">
    <name type="scientific">Chryseotalea sanaruensis</name>
    <dbReference type="NCBI Taxonomy" id="2482724"/>
    <lineage>
        <taxon>Bacteria</taxon>
        <taxon>Pseudomonadati</taxon>
        <taxon>Bacteroidota</taxon>
        <taxon>Cytophagia</taxon>
        <taxon>Cytophagales</taxon>
        <taxon>Chryseotaleaceae</taxon>
        <taxon>Chryseotalea</taxon>
    </lineage>
</organism>
<keyword evidence="2 4" id="KW-0808">Transferase</keyword>
<dbReference type="GO" id="GO:0032259">
    <property type="term" value="P:methylation"/>
    <property type="evidence" value="ECO:0007669"/>
    <property type="project" value="UniProtKB-KW"/>
</dbReference>
<dbReference type="GO" id="GO:0008168">
    <property type="term" value="F:methyltransferase activity"/>
    <property type="evidence" value="ECO:0007669"/>
    <property type="project" value="UniProtKB-KW"/>
</dbReference>
<reference evidence="4 5" key="1">
    <citation type="submission" date="2018-11" db="EMBL/GenBank/DDBJ databases">
        <title>Chryseotalea sanarue gen. nov., sp., nov., a member of the family Cytophagaceae, isolated from a brackish lake in Hamamatsu Japan.</title>
        <authorList>
            <person name="Maejima Y."/>
            <person name="Iino T."/>
            <person name="Muraguchi Y."/>
            <person name="Fukuda K."/>
            <person name="Ohkuma M."/>
            <person name="Moriuchi R."/>
            <person name="Dohra H."/>
            <person name="Kimbara K."/>
            <person name="Shintani M."/>
        </authorList>
    </citation>
    <scope>NUCLEOTIDE SEQUENCE [LARGE SCALE GENOMIC DNA]</scope>
    <source>
        <strain evidence="4 5">Ys</strain>
    </source>
</reference>
<comment type="caution">
    <text evidence="4">The sequence shown here is derived from an EMBL/GenBank/DDBJ whole genome shotgun (WGS) entry which is preliminary data.</text>
</comment>
<keyword evidence="5" id="KW-1185">Reference proteome</keyword>
<dbReference type="SUPFAM" id="SSF53335">
    <property type="entry name" value="S-adenosyl-L-methionine-dependent methyltransferases"/>
    <property type="match status" value="1"/>
</dbReference>
<feature type="domain" description="Histidine-specific methyltransferase SAM-dependent" evidence="3">
    <location>
        <begin position="11"/>
        <end position="316"/>
    </location>
</feature>
<evidence type="ECO:0000256" key="2">
    <source>
        <dbReference type="ARBA" id="ARBA00022679"/>
    </source>
</evidence>
<sequence length="319" mass="36749">MNLSTISAQVAQAVEEGLFKEQKTLPSWLFYDNQGDRIFQEIMGMPEYYLTGCEYEILQMNAAAILKRFQQQGAFQLIELGAGDGLKTEILLKHFTQQQADFTYHPIDISAAVLTQLQDRLSTSLPNLPFFPQQGDYDKALEKLNLSSNKRKVILFLGSNIGNFSATEAGAFLLRIKKSMHANDLLFVGIDLKKDPRMIQRAYDDSQGITKSFNINLLARLNRELGANFMLDQFSHYPTYNPETGEAKSYLVSLRQQDVYFEALQKTVRFKRWEHIHTEVSIKYDQQMIEQLAKVSGLTIEHQYYDCKHYFSDLVLMKH</sequence>
<accession>A0A401U5Y2</accession>
<dbReference type="InterPro" id="IPR019257">
    <property type="entry name" value="MeTrfase_dom"/>
</dbReference>
<dbReference type="OrthoDB" id="5289726at2"/>
<dbReference type="EMBL" id="BHXQ01000001">
    <property type="protein sequence ID" value="GCC50289.1"/>
    <property type="molecule type" value="Genomic_DNA"/>
</dbReference>
<dbReference type="PANTHER" id="PTHR43397">
    <property type="entry name" value="ERGOTHIONEINE BIOSYNTHESIS PROTEIN 1"/>
    <property type="match status" value="1"/>
</dbReference>
<dbReference type="InterPro" id="IPR017804">
    <property type="entry name" value="MeTrfase_EgtD-like"/>
</dbReference>
<protein>
    <submittedName>
        <fullName evidence="4">L-histidine N(Alpha)-methyltransferase</fullName>
    </submittedName>
</protein>
<evidence type="ECO:0000313" key="5">
    <source>
        <dbReference type="Proteomes" id="UP000288227"/>
    </source>
</evidence>
<dbReference type="Gene3D" id="3.40.50.150">
    <property type="entry name" value="Vaccinia Virus protein VP39"/>
    <property type="match status" value="1"/>
</dbReference>
<dbReference type="InterPro" id="IPR035094">
    <property type="entry name" value="EgtD"/>
</dbReference>
<name>A0A401U5Y2_9BACT</name>
<dbReference type="RefSeq" id="WP_127120932.1">
    <property type="nucleotide sequence ID" value="NZ_BHXQ01000001.1"/>
</dbReference>
<dbReference type="InterPro" id="IPR029063">
    <property type="entry name" value="SAM-dependent_MTases_sf"/>
</dbReference>
<keyword evidence="1 4" id="KW-0489">Methyltransferase</keyword>
<dbReference type="PIRSF" id="PIRSF018005">
    <property type="entry name" value="UCP018005"/>
    <property type="match status" value="1"/>
</dbReference>
<dbReference type="PANTHER" id="PTHR43397:SF1">
    <property type="entry name" value="ERGOTHIONEINE BIOSYNTHESIS PROTEIN 1"/>
    <property type="match status" value="1"/>
</dbReference>
<evidence type="ECO:0000259" key="3">
    <source>
        <dbReference type="Pfam" id="PF10017"/>
    </source>
</evidence>
<dbReference type="AlphaFoldDB" id="A0A401U5Y2"/>
<dbReference type="Proteomes" id="UP000288227">
    <property type="component" value="Unassembled WGS sequence"/>
</dbReference>
<evidence type="ECO:0000313" key="4">
    <source>
        <dbReference type="EMBL" id="GCC50289.1"/>
    </source>
</evidence>